<evidence type="ECO:0000259" key="1">
    <source>
        <dbReference type="Pfam" id="PF18276"/>
    </source>
</evidence>
<feature type="domain" description="Tc toxin complex TcA C-terminal TcB-binding" evidence="1">
    <location>
        <begin position="24"/>
        <end position="199"/>
    </location>
</feature>
<dbReference type="GeneID" id="36546108"/>
<evidence type="ECO:0000313" key="2">
    <source>
        <dbReference type="EMBL" id="PKY09375.1"/>
    </source>
</evidence>
<gene>
    <name evidence="2" type="ORF">P168DRAFT_301892</name>
</gene>
<sequence length="362" mass="40934">MAEEEWLRTEYAGHELYTLLDNASATDILAPDYWETVRDGQLAGEALYLDLKRMEEIVKHFSLRETNPRALLALHELCEAQFDVPGVLFEMDFPSLLPAHPLGVRITSWLRGHRYRISSTPDDYPPQREASFRTDHIPLTSVPVSNCYKDAGVWDTDYRPSDQYGPFEGAGAISSWRISLPKTLRQFDYRSISDVVLHIPCSSFGAGRLLERSASAAVEDWASAPPPFFFADSSAYGNVGKVLAINLEEDYPEKWKELAAGDPMSLDQVEDRPRFWARAHKSPVQSSEVTLFITPSTSEDNNIMLNDNIELTQDQSLGEYSTYSAMRSLDLAQTWSVSNLNPADESRPFQRGWLLIQFQLKG</sequence>
<dbReference type="InterPro" id="IPR040840">
    <property type="entry name" value="TcA_TcB_BD"/>
</dbReference>
<dbReference type="OrthoDB" id="4500827at2759"/>
<dbReference type="VEuPathDB" id="FungiDB:P168DRAFT_301892"/>
<dbReference type="EMBL" id="MSFM01000001">
    <property type="protein sequence ID" value="PKY09375.1"/>
    <property type="molecule type" value="Genomic_DNA"/>
</dbReference>
<accession>A0A2I1DHM4</accession>
<dbReference type="Pfam" id="PF18276">
    <property type="entry name" value="TcA_TcB_BD"/>
    <property type="match status" value="1"/>
</dbReference>
<protein>
    <recommendedName>
        <fullName evidence="1">Tc toxin complex TcA C-terminal TcB-binding domain-containing protein</fullName>
    </recommendedName>
</protein>
<reference evidence="2" key="1">
    <citation type="submission" date="2016-12" db="EMBL/GenBank/DDBJ databases">
        <title>The genomes of Aspergillus section Nigri reveals drivers in fungal speciation.</title>
        <authorList>
            <consortium name="DOE Joint Genome Institute"/>
            <person name="Vesth T.C."/>
            <person name="Nybo J."/>
            <person name="Theobald S."/>
            <person name="Brandl J."/>
            <person name="Frisvad J.C."/>
            <person name="Nielsen K.F."/>
            <person name="Lyhne E.K."/>
            <person name="Kogle M.E."/>
            <person name="Kuo A."/>
            <person name="Riley R."/>
            <person name="Clum A."/>
            <person name="Nolan M."/>
            <person name="Lipzen A."/>
            <person name="Salamov A."/>
            <person name="Henrissat B."/>
            <person name="Wiebenga A."/>
            <person name="De vries R.P."/>
            <person name="Grigoriev I.V."/>
            <person name="Mortensen U.H."/>
            <person name="Andersen M.R."/>
            <person name="Baker S.E."/>
        </authorList>
    </citation>
    <scope>NUCLEOTIDE SEQUENCE</scope>
    <source>
        <strain evidence="2">IBT 28561</strain>
    </source>
</reference>
<evidence type="ECO:0000313" key="3">
    <source>
        <dbReference type="Proteomes" id="UP000234254"/>
    </source>
</evidence>
<name>A0A2I1DHM4_ASPC2</name>
<dbReference type="Proteomes" id="UP000234254">
    <property type="component" value="Unassembled WGS sequence"/>
</dbReference>
<organism evidence="2 3">
    <name type="scientific">Aspergillus campestris (strain IBT 28561)</name>
    <dbReference type="NCBI Taxonomy" id="1392248"/>
    <lineage>
        <taxon>Eukaryota</taxon>
        <taxon>Fungi</taxon>
        <taxon>Dikarya</taxon>
        <taxon>Ascomycota</taxon>
        <taxon>Pezizomycotina</taxon>
        <taxon>Eurotiomycetes</taxon>
        <taxon>Eurotiomycetidae</taxon>
        <taxon>Eurotiales</taxon>
        <taxon>Aspergillaceae</taxon>
        <taxon>Aspergillus</taxon>
        <taxon>Aspergillus subgen. Circumdati</taxon>
    </lineage>
</organism>
<keyword evidence="3" id="KW-1185">Reference proteome</keyword>
<dbReference type="RefSeq" id="XP_024697969.1">
    <property type="nucleotide sequence ID" value="XM_024838584.1"/>
</dbReference>
<comment type="caution">
    <text evidence="2">The sequence shown here is derived from an EMBL/GenBank/DDBJ whole genome shotgun (WGS) entry which is preliminary data.</text>
</comment>
<proteinExistence type="predicted"/>
<dbReference type="AlphaFoldDB" id="A0A2I1DHM4"/>